<evidence type="ECO:0000256" key="5">
    <source>
        <dbReference type="ARBA" id="ARBA00023237"/>
    </source>
</evidence>
<evidence type="ECO:0000256" key="3">
    <source>
        <dbReference type="ARBA" id="ARBA00022729"/>
    </source>
</evidence>
<dbReference type="InterPro" id="IPR012944">
    <property type="entry name" value="SusD_RagB_dom"/>
</dbReference>
<evidence type="ECO:0000259" key="7">
    <source>
        <dbReference type="Pfam" id="PF14322"/>
    </source>
</evidence>
<feature type="domain" description="RagB/SusD" evidence="6">
    <location>
        <begin position="331"/>
        <end position="479"/>
    </location>
</feature>
<dbReference type="EMBL" id="SGXA01000001">
    <property type="protein sequence ID" value="RZS75392.1"/>
    <property type="molecule type" value="Genomic_DNA"/>
</dbReference>
<keyword evidence="9" id="KW-1185">Reference proteome</keyword>
<evidence type="ECO:0000256" key="4">
    <source>
        <dbReference type="ARBA" id="ARBA00023136"/>
    </source>
</evidence>
<reference evidence="8 9" key="1">
    <citation type="submission" date="2019-02" db="EMBL/GenBank/DDBJ databases">
        <title>Genomic Encyclopedia of Type Strains, Phase IV (KMG-IV): sequencing the most valuable type-strain genomes for metagenomic binning, comparative biology and taxonomic classification.</title>
        <authorList>
            <person name="Goeker M."/>
        </authorList>
    </citation>
    <scope>NUCLEOTIDE SEQUENCE [LARGE SCALE GENOMIC DNA]</scope>
    <source>
        <strain evidence="8 9">DSM 18116</strain>
    </source>
</reference>
<feature type="domain" description="SusD-like N-terminal" evidence="7">
    <location>
        <begin position="112"/>
        <end position="240"/>
    </location>
</feature>
<dbReference type="PROSITE" id="PS51257">
    <property type="entry name" value="PROKAR_LIPOPROTEIN"/>
    <property type="match status" value="1"/>
</dbReference>
<dbReference type="Pfam" id="PF14322">
    <property type="entry name" value="SusD-like_3"/>
    <property type="match status" value="1"/>
</dbReference>
<dbReference type="SUPFAM" id="SSF48452">
    <property type="entry name" value="TPR-like"/>
    <property type="match status" value="1"/>
</dbReference>
<evidence type="ECO:0000256" key="2">
    <source>
        <dbReference type="ARBA" id="ARBA00006275"/>
    </source>
</evidence>
<organism evidence="8 9">
    <name type="scientific">Pseudobacter ginsenosidimutans</name>
    <dbReference type="NCBI Taxonomy" id="661488"/>
    <lineage>
        <taxon>Bacteria</taxon>
        <taxon>Pseudomonadati</taxon>
        <taxon>Bacteroidota</taxon>
        <taxon>Chitinophagia</taxon>
        <taxon>Chitinophagales</taxon>
        <taxon>Chitinophagaceae</taxon>
        <taxon>Pseudobacter</taxon>
    </lineage>
</organism>
<dbReference type="InterPro" id="IPR011990">
    <property type="entry name" value="TPR-like_helical_dom_sf"/>
</dbReference>
<evidence type="ECO:0000259" key="6">
    <source>
        <dbReference type="Pfam" id="PF07980"/>
    </source>
</evidence>
<dbReference type="OrthoDB" id="625727at2"/>
<comment type="caution">
    <text evidence="8">The sequence shown here is derived from an EMBL/GenBank/DDBJ whole genome shotgun (WGS) entry which is preliminary data.</text>
</comment>
<proteinExistence type="inferred from homology"/>
<dbReference type="GO" id="GO:0009279">
    <property type="term" value="C:cell outer membrane"/>
    <property type="evidence" value="ECO:0007669"/>
    <property type="project" value="UniProtKB-SubCell"/>
</dbReference>
<evidence type="ECO:0000313" key="9">
    <source>
        <dbReference type="Proteomes" id="UP000293874"/>
    </source>
</evidence>
<comment type="subcellular location">
    <subcellularLocation>
        <location evidence="1">Cell outer membrane</location>
    </subcellularLocation>
</comment>
<dbReference type="Pfam" id="PF07980">
    <property type="entry name" value="SusD_RagB"/>
    <property type="match status" value="1"/>
</dbReference>
<name>A0A4Q7N271_9BACT</name>
<dbReference type="AlphaFoldDB" id="A0A4Q7N271"/>
<dbReference type="Gene3D" id="1.25.40.390">
    <property type="match status" value="1"/>
</dbReference>
<accession>A0A4Q7N271</accession>
<evidence type="ECO:0000256" key="1">
    <source>
        <dbReference type="ARBA" id="ARBA00004442"/>
    </source>
</evidence>
<keyword evidence="4" id="KW-0472">Membrane</keyword>
<dbReference type="RefSeq" id="WP_158644033.1">
    <property type="nucleotide sequence ID" value="NZ_CP042431.1"/>
</dbReference>
<dbReference type="Proteomes" id="UP000293874">
    <property type="component" value="Unassembled WGS sequence"/>
</dbReference>
<keyword evidence="5" id="KW-0998">Cell outer membrane</keyword>
<sequence>MRNKSNISTLCLIVLSMAISSCNKLLEVPPPINSITTEEVFSNNAQAEWTLAAIYSKMINGYNTSTRSTTITEEIFSSGLATILGGLSADELTYPVVLANPNYIAFSNKLTVANSDKTSKIWNSAYRFIFDANAAIAGLSAATALTDSVKKQLTGEALALRAFCYFYLVNFFGDVPLMLNPDFHEAQNFARTPTAKVYTQIKKDLVDAKAMLAGDYSVSNNERIRANKWFAEAMLARVYLYTGEYQLAINSATAVINHTSLFTVEQDLTKTFLPNNTEAILQLKPAKENTGIVNGTPEGYTLYTAPVNNGPYNRTFEISTQLANAFEANDLRKTTWTVPAGTASVSSKYTRNQRVQYYNVIRLAELHLIRAEAIARHVPGNKSAAIEDINVLRRRAGVTELDEQLTAEQVIDAVAHERQVELFLEWGHRWLDLKRTGKAGTVLGAIPAKQPWWGDYQLLYPIPAYEIRNNSHLQQNPEYNL</sequence>
<dbReference type="InterPro" id="IPR033985">
    <property type="entry name" value="SusD-like_N"/>
</dbReference>
<keyword evidence="3" id="KW-0732">Signal</keyword>
<gene>
    <name evidence="8" type="ORF">EV199_1257</name>
</gene>
<protein>
    <submittedName>
        <fullName evidence="8">SusD-like starch-binding protein associating with outer membrane</fullName>
    </submittedName>
</protein>
<comment type="similarity">
    <text evidence="2">Belongs to the SusD family.</text>
</comment>
<dbReference type="CDD" id="cd08977">
    <property type="entry name" value="SusD"/>
    <property type="match status" value="1"/>
</dbReference>
<evidence type="ECO:0000313" key="8">
    <source>
        <dbReference type="EMBL" id="RZS75392.1"/>
    </source>
</evidence>